<name>D6Y039_BACIE</name>
<accession>D6Y039</accession>
<dbReference type="HOGENOM" id="CLU_2022082_0_0_9"/>
<proteinExistence type="predicted"/>
<evidence type="ECO:0000313" key="1">
    <source>
        <dbReference type="EMBL" id="ADI00541.1"/>
    </source>
</evidence>
<dbReference type="KEGG" id="bse:Bsel_3059"/>
<dbReference type="STRING" id="439292.Bsel_3059"/>
<evidence type="ECO:0000313" key="2">
    <source>
        <dbReference type="Proteomes" id="UP000000271"/>
    </source>
</evidence>
<reference evidence="1" key="1">
    <citation type="submission" date="2009-10" db="EMBL/GenBank/DDBJ databases">
        <title>Complete sequence of Bacillus selenitireducens MLS10.</title>
        <authorList>
            <consortium name="US DOE Joint Genome Institute"/>
            <person name="Lucas S."/>
            <person name="Copeland A."/>
            <person name="Lapidus A."/>
            <person name="Glavina del Rio T."/>
            <person name="Dalin E."/>
            <person name="Tice H."/>
            <person name="Bruce D."/>
            <person name="Goodwin L."/>
            <person name="Pitluck S."/>
            <person name="Sims D."/>
            <person name="Brettin T."/>
            <person name="Detter J.C."/>
            <person name="Han C."/>
            <person name="Larimer F."/>
            <person name="Land M."/>
            <person name="Hauser L."/>
            <person name="Kyrpides N."/>
            <person name="Ovchinnikova G."/>
            <person name="Stolz J."/>
        </authorList>
    </citation>
    <scope>NUCLEOTIDE SEQUENCE [LARGE SCALE GENOMIC DNA]</scope>
    <source>
        <strain evidence="1">MLS10</strain>
    </source>
</reference>
<dbReference type="Proteomes" id="UP000000271">
    <property type="component" value="Chromosome"/>
</dbReference>
<sequence length="122" mass="14194">MTGPEPLLNVYPSETERNQFMLIGLVSDGGNSDEQVELREIDSEQGQERILQEAKADEYGYFYISGICLERFDFSRKNLSSILFTQAIERSSTEAHSTRLAYEQLISFHKEKIAYYQKLYYD</sequence>
<keyword evidence="2" id="KW-1185">Reference proteome</keyword>
<gene>
    <name evidence="1" type="ordered locus">Bsel_3059</name>
</gene>
<dbReference type="RefSeq" id="WP_013173945.1">
    <property type="nucleotide sequence ID" value="NC_014219.1"/>
</dbReference>
<organism evidence="1 2">
    <name type="scientific">Bacillus selenitireducens (strain ATCC 700615 / DSM 15326 / MLS10)</name>
    <dbReference type="NCBI Taxonomy" id="439292"/>
    <lineage>
        <taxon>Bacteria</taxon>
        <taxon>Bacillati</taxon>
        <taxon>Bacillota</taxon>
        <taxon>Bacilli</taxon>
        <taxon>Bacillales</taxon>
        <taxon>Bacillaceae</taxon>
        <taxon>Salisediminibacterium</taxon>
    </lineage>
</organism>
<dbReference type="EMBL" id="CP001791">
    <property type="protein sequence ID" value="ADI00541.1"/>
    <property type="molecule type" value="Genomic_DNA"/>
</dbReference>
<protein>
    <submittedName>
        <fullName evidence="1">Uncharacterized protein</fullName>
    </submittedName>
</protein>
<dbReference type="AlphaFoldDB" id="D6Y039"/>